<evidence type="ECO:0000313" key="2">
    <source>
        <dbReference type="Proteomes" id="UP000006729"/>
    </source>
</evidence>
<sequence>MRPEAQLAASFLRSLGISSIMTKGDNWAAATAIAKEVGIEDVYAEIDPVGKAAKIKELQMKGMNVAMVGDGINDSPALLVADVGMEIGAGTDVAIEAADIALIRSNLEDVVSAIDLSRKTISRIRINYFWALGYNRISLPIAAGILYPFTGIRLPPWLAGACMAASSLNLEIMGFFYKYWRLSL</sequence>
<proteinExistence type="predicted"/>
<reference evidence="1 2" key="1">
    <citation type="journal article" date="2006" name="Science">
        <title>The genome of black cottonwood, Populus trichocarpa (Torr. &amp; Gray).</title>
        <authorList>
            <person name="Tuskan G.A."/>
            <person name="Difazio S."/>
            <person name="Jansson S."/>
            <person name="Bohlmann J."/>
            <person name="Grigoriev I."/>
            <person name="Hellsten U."/>
            <person name="Putnam N."/>
            <person name="Ralph S."/>
            <person name="Rombauts S."/>
            <person name="Salamov A."/>
            <person name="Schein J."/>
            <person name="Sterck L."/>
            <person name="Aerts A."/>
            <person name="Bhalerao R.R."/>
            <person name="Bhalerao R.P."/>
            <person name="Blaudez D."/>
            <person name="Boerjan W."/>
            <person name="Brun A."/>
            <person name="Brunner A."/>
            <person name="Busov V."/>
            <person name="Campbell M."/>
            <person name="Carlson J."/>
            <person name="Chalot M."/>
            <person name="Chapman J."/>
            <person name="Chen G.L."/>
            <person name="Cooper D."/>
            <person name="Coutinho P.M."/>
            <person name="Couturier J."/>
            <person name="Covert S."/>
            <person name="Cronk Q."/>
            <person name="Cunningham R."/>
            <person name="Davis J."/>
            <person name="Degroeve S."/>
            <person name="Dejardin A."/>
            <person name="Depamphilis C."/>
            <person name="Detter J."/>
            <person name="Dirks B."/>
            <person name="Dubchak I."/>
            <person name="Duplessis S."/>
            <person name="Ehlting J."/>
            <person name="Ellis B."/>
            <person name="Gendler K."/>
            <person name="Goodstein D."/>
            <person name="Gribskov M."/>
            <person name="Grimwood J."/>
            <person name="Groover A."/>
            <person name="Gunter L."/>
            <person name="Hamberger B."/>
            <person name="Heinze B."/>
            <person name="Helariutta Y."/>
            <person name="Henrissat B."/>
            <person name="Holligan D."/>
            <person name="Holt R."/>
            <person name="Huang W."/>
            <person name="Islam-Faridi N."/>
            <person name="Jones S."/>
            <person name="Jones-Rhoades M."/>
            <person name="Jorgensen R."/>
            <person name="Joshi C."/>
            <person name="Kangasjarvi J."/>
            <person name="Karlsson J."/>
            <person name="Kelleher C."/>
            <person name="Kirkpatrick R."/>
            <person name="Kirst M."/>
            <person name="Kohler A."/>
            <person name="Kalluri U."/>
            <person name="Larimer F."/>
            <person name="Leebens-Mack J."/>
            <person name="Leple J.C."/>
            <person name="Locascio P."/>
            <person name="Lou Y."/>
            <person name="Lucas S."/>
            <person name="Martin F."/>
            <person name="Montanini B."/>
            <person name="Napoli C."/>
            <person name="Nelson D.R."/>
            <person name="Nelson C."/>
            <person name="Nieminen K."/>
            <person name="Nilsson O."/>
            <person name="Pereda V."/>
            <person name="Peter G."/>
            <person name="Philippe R."/>
            <person name="Pilate G."/>
            <person name="Poliakov A."/>
            <person name="Razumovskaya J."/>
            <person name="Richardson P."/>
            <person name="Rinaldi C."/>
            <person name="Ritland K."/>
            <person name="Rouze P."/>
            <person name="Ryaboy D."/>
            <person name="Schmutz J."/>
            <person name="Schrader J."/>
            <person name="Segerman B."/>
            <person name="Shin H."/>
            <person name="Siddiqui A."/>
            <person name="Sterky F."/>
            <person name="Terry A."/>
            <person name="Tsai C.J."/>
            <person name="Uberbacher E."/>
            <person name="Unneberg P."/>
            <person name="Vahala J."/>
            <person name="Wall K."/>
            <person name="Wessler S."/>
            <person name="Yang G."/>
            <person name="Yin T."/>
            <person name="Douglas C."/>
            <person name="Marra M."/>
            <person name="Sandberg G."/>
            <person name="Van de Peer Y."/>
            <person name="Rokhsar D."/>
        </authorList>
    </citation>
    <scope>NUCLEOTIDE SEQUENCE [LARGE SCALE GENOMIC DNA]</scope>
    <source>
        <strain evidence="2">cv. Nisqually</strain>
    </source>
</reference>
<name>A0ACC0TAR9_POPTR</name>
<evidence type="ECO:0000313" key="1">
    <source>
        <dbReference type="EMBL" id="KAI9398635.1"/>
    </source>
</evidence>
<keyword evidence="2" id="KW-1185">Reference proteome</keyword>
<dbReference type="Proteomes" id="UP000006729">
    <property type="component" value="Chromosome 3"/>
</dbReference>
<organism evidence="1 2">
    <name type="scientific">Populus trichocarpa</name>
    <name type="common">Western balsam poplar</name>
    <name type="synonym">Populus balsamifera subsp. trichocarpa</name>
    <dbReference type="NCBI Taxonomy" id="3694"/>
    <lineage>
        <taxon>Eukaryota</taxon>
        <taxon>Viridiplantae</taxon>
        <taxon>Streptophyta</taxon>
        <taxon>Embryophyta</taxon>
        <taxon>Tracheophyta</taxon>
        <taxon>Spermatophyta</taxon>
        <taxon>Magnoliopsida</taxon>
        <taxon>eudicotyledons</taxon>
        <taxon>Gunneridae</taxon>
        <taxon>Pentapetalae</taxon>
        <taxon>rosids</taxon>
        <taxon>fabids</taxon>
        <taxon>Malpighiales</taxon>
        <taxon>Salicaceae</taxon>
        <taxon>Saliceae</taxon>
        <taxon>Populus</taxon>
    </lineage>
</organism>
<comment type="caution">
    <text evidence="1">The sequence shown here is derived from an EMBL/GenBank/DDBJ whole genome shotgun (WGS) entry which is preliminary data.</text>
</comment>
<gene>
    <name evidence="1" type="ORF">POPTR_003G204801v4</name>
</gene>
<accession>A0ACC0TAR9</accession>
<protein>
    <submittedName>
        <fullName evidence="1">Uncharacterized protein</fullName>
    </submittedName>
</protein>
<dbReference type="EMBL" id="CM009292">
    <property type="protein sequence ID" value="KAI9398635.1"/>
    <property type="molecule type" value="Genomic_DNA"/>
</dbReference>